<evidence type="ECO:0000313" key="4">
    <source>
        <dbReference type="EMBL" id="CAJ0587473.1"/>
    </source>
</evidence>
<reference evidence="4" key="1">
    <citation type="submission" date="2023-06" db="EMBL/GenBank/DDBJ databases">
        <authorList>
            <person name="Delattre M."/>
        </authorList>
    </citation>
    <scope>NUCLEOTIDE SEQUENCE</scope>
    <source>
        <strain evidence="4">AF72</strain>
    </source>
</reference>
<organism evidence="4 5">
    <name type="scientific">Mesorhabditis spiculigera</name>
    <dbReference type="NCBI Taxonomy" id="96644"/>
    <lineage>
        <taxon>Eukaryota</taxon>
        <taxon>Metazoa</taxon>
        <taxon>Ecdysozoa</taxon>
        <taxon>Nematoda</taxon>
        <taxon>Chromadorea</taxon>
        <taxon>Rhabditida</taxon>
        <taxon>Rhabditina</taxon>
        <taxon>Rhabditomorpha</taxon>
        <taxon>Rhabditoidea</taxon>
        <taxon>Rhabditidae</taxon>
        <taxon>Mesorhabditinae</taxon>
        <taxon>Mesorhabditis</taxon>
    </lineage>
</organism>
<dbReference type="AlphaFoldDB" id="A0AA36DHR7"/>
<feature type="signal peptide" evidence="3">
    <location>
        <begin position="1"/>
        <end position="19"/>
    </location>
</feature>
<dbReference type="EMBL" id="CATQJA010002710">
    <property type="protein sequence ID" value="CAJ0587473.1"/>
    <property type="molecule type" value="Genomic_DNA"/>
</dbReference>
<feature type="transmembrane region" description="Helical" evidence="2">
    <location>
        <begin position="99"/>
        <end position="122"/>
    </location>
</feature>
<protein>
    <submittedName>
        <fullName evidence="4">Uncharacterized protein</fullName>
    </submittedName>
</protein>
<evidence type="ECO:0000256" key="2">
    <source>
        <dbReference type="SAM" id="Phobius"/>
    </source>
</evidence>
<dbReference type="Proteomes" id="UP001177023">
    <property type="component" value="Unassembled WGS sequence"/>
</dbReference>
<feature type="region of interest" description="Disordered" evidence="1">
    <location>
        <begin position="127"/>
        <end position="150"/>
    </location>
</feature>
<comment type="caution">
    <text evidence="4">The sequence shown here is derived from an EMBL/GenBank/DDBJ whole genome shotgun (WGS) entry which is preliminary data.</text>
</comment>
<accession>A0AA36DHR7</accession>
<proteinExistence type="predicted"/>
<feature type="chain" id="PRO_5041424447" evidence="3">
    <location>
        <begin position="20"/>
        <end position="150"/>
    </location>
</feature>
<evidence type="ECO:0000313" key="5">
    <source>
        <dbReference type="Proteomes" id="UP001177023"/>
    </source>
</evidence>
<keyword evidence="2" id="KW-1133">Transmembrane helix</keyword>
<keyword evidence="2" id="KW-0472">Membrane</keyword>
<name>A0AA36DHR7_9BILA</name>
<evidence type="ECO:0000256" key="3">
    <source>
        <dbReference type="SAM" id="SignalP"/>
    </source>
</evidence>
<keyword evidence="5" id="KW-1185">Reference proteome</keyword>
<keyword evidence="3" id="KW-0732">Signal</keyword>
<sequence length="150" mass="16687">MVGIVVLLLLAAILPGSQAQSPSPRTTNDYMSISREKLKEDTIWLELGQPVMKVRVEDNAPGSMQDILNRYFTHAPHDHESTERECSCNVVTLQSMELWIGAGVATLITLIIICLAIAIAFYRRSERASRETDERRSKENGAQTEAKKSG</sequence>
<evidence type="ECO:0000256" key="1">
    <source>
        <dbReference type="SAM" id="MobiDB-lite"/>
    </source>
</evidence>
<keyword evidence="2" id="KW-0812">Transmembrane</keyword>
<gene>
    <name evidence="4" type="ORF">MSPICULIGERA_LOCUS25439</name>
</gene>
<feature type="non-terminal residue" evidence="4">
    <location>
        <position position="150"/>
    </location>
</feature>